<evidence type="ECO:0000313" key="2">
    <source>
        <dbReference type="Proteomes" id="UP000814140"/>
    </source>
</evidence>
<dbReference type="EMBL" id="MU277243">
    <property type="protein sequence ID" value="KAI0057766.1"/>
    <property type="molecule type" value="Genomic_DNA"/>
</dbReference>
<evidence type="ECO:0000313" key="1">
    <source>
        <dbReference type="EMBL" id="KAI0057766.1"/>
    </source>
</evidence>
<comment type="caution">
    <text evidence="1">The sequence shown here is derived from an EMBL/GenBank/DDBJ whole genome shotgun (WGS) entry which is preliminary data.</text>
</comment>
<reference evidence="1" key="1">
    <citation type="submission" date="2021-03" db="EMBL/GenBank/DDBJ databases">
        <authorList>
            <consortium name="DOE Joint Genome Institute"/>
            <person name="Ahrendt S."/>
            <person name="Looney B.P."/>
            <person name="Miyauchi S."/>
            <person name="Morin E."/>
            <person name="Drula E."/>
            <person name="Courty P.E."/>
            <person name="Chicoki N."/>
            <person name="Fauchery L."/>
            <person name="Kohler A."/>
            <person name="Kuo A."/>
            <person name="Labutti K."/>
            <person name="Pangilinan J."/>
            <person name="Lipzen A."/>
            <person name="Riley R."/>
            <person name="Andreopoulos W."/>
            <person name="He G."/>
            <person name="Johnson J."/>
            <person name="Barry K.W."/>
            <person name="Grigoriev I.V."/>
            <person name="Nagy L."/>
            <person name="Hibbett D."/>
            <person name="Henrissat B."/>
            <person name="Matheny P.B."/>
            <person name="Labbe J."/>
            <person name="Martin F."/>
        </authorList>
    </citation>
    <scope>NUCLEOTIDE SEQUENCE</scope>
    <source>
        <strain evidence="1">HHB10654</strain>
    </source>
</reference>
<sequence length="437" mass="45566">MAEDESQKRQISPLRRRAGPGASSSGFTALMNDDDADTSAASALVNLRSHSSPLSQETDELEVRGASPSTTPTPHSPQDGKADGLVERDTPCQRCAKRSQRCIGSPKDGSACARCRSGRVSCSHAKKRTKGPTPEPPKGRTKAPLPEPAKKSAPAVSPDLPAVPSTKRKAQGANLLQKMAASNASKDASSPKASAPKTPAAAAAKAPTASTSKTPAASISSSAPKTTAASAPKITAASTSKSPVISTWKPPFTAPAPAFSFIPPKDLRRPAPTVDLSKKLKPPAPPISPDTTSKKRKPEPAKASVETFRKRPRVEESVPETPPPESEEDRPLQAARAPPSRKDTDMSEKTIAPSTESSLSRAPSGSGKGRSPAVTVGKAKESGDTVRKTEKAADAAPPGSHFSPDEKAVILKRLLALEEQARSMIGDISALKTYFQA</sequence>
<protein>
    <submittedName>
        <fullName evidence="1">Uncharacterized protein</fullName>
    </submittedName>
</protein>
<accession>A0ACB8SPR8</accession>
<gene>
    <name evidence="1" type="ORF">BV25DRAFT_1830849</name>
</gene>
<proteinExistence type="predicted"/>
<name>A0ACB8SPR8_9AGAM</name>
<dbReference type="Proteomes" id="UP000814140">
    <property type="component" value="Unassembled WGS sequence"/>
</dbReference>
<keyword evidence="2" id="KW-1185">Reference proteome</keyword>
<reference evidence="1" key="2">
    <citation type="journal article" date="2022" name="New Phytol.">
        <title>Evolutionary transition to the ectomycorrhizal habit in the genomes of a hyperdiverse lineage of mushroom-forming fungi.</title>
        <authorList>
            <person name="Looney B."/>
            <person name="Miyauchi S."/>
            <person name="Morin E."/>
            <person name="Drula E."/>
            <person name="Courty P.E."/>
            <person name="Kohler A."/>
            <person name="Kuo A."/>
            <person name="LaButti K."/>
            <person name="Pangilinan J."/>
            <person name="Lipzen A."/>
            <person name="Riley R."/>
            <person name="Andreopoulos W."/>
            <person name="He G."/>
            <person name="Johnson J."/>
            <person name="Nolan M."/>
            <person name="Tritt A."/>
            <person name="Barry K.W."/>
            <person name="Grigoriev I.V."/>
            <person name="Nagy L.G."/>
            <person name="Hibbett D."/>
            <person name="Henrissat B."/>
            <person name="Matheny P.B."/>
            <person name="Labbe J."/>
            <person name="Martin F.M."/>
        </authorList>
    </citation>
    <scope>NUCLEOTIDE SEQUENCE</scope>
    <source>
        <strain evidence="1">HHB10654</strain>
    </source>
</reference>
<organism evidence="1 2">
    <name type="scientific">Artomyces pyxidatus</name>
    <dbReference type="NCBI Taxonomy" id="48021"/>
    <lineage>
        <taxon>Eukaryota</taxon>
        <taxon>Fungi</taxon>
        <taxon>Dikarya</taxon>
        <taxon>Basidiomycota</taxon>
        <taxon>Agaricomycotina</taxon>
        <taxon>Agaricomycetes</taxon>
        <taxon>Russulales</taxon>
        <taxon>Auriscalpiaceae</taxon>
        <taxon>Artomyces</taxon>
    </lineage>
</organism>